<protein>
    <recommendedName>
        <fullName evidence="8">RING-Gid-type domain-containing protein</fullName>
    </recommendedName>
</protein>
<organism evidence="9 10">
    <name type="scientific">Planoprotostelium fungivorum</name>
    <dbReference type="NCBI Taxonomy" id="1890364"/>
    <lineage>
        <taxon>Eukaryota</taxon>
        <taxon>Amoebozoa</taxon>
        <taxon>Evosea</taxon>
        <taxon>Variosea</taxon>
        <taxon>Cavosteliida</taxon>
        <taxon>Cavosteliaceae</taxon>
        <taxon>Planoprotostelium</taxon>
    </lineage>
</organism>
<dbReference type="Gene3D" id="3.30.40.10">
    <property type="entry name" value="Zinc/RING finger domain, C3HC4 (zinc finger)"/>
    <property type="match status" value="1"/>
</dbReference>
<dbReference type="GO" id="GO:0034657">
    <property type="term" value="C:GID complex"/>
    <property type="evidence" value="ECO:0007669"/>
    <property type="project" value="TreeGrafter"/>
</dbReference>
<sequence>MASEGFGSKLAELNAPMERMIKKQKTCYQKNTSSIDNILQQIEQAKKNLDTDNMQVEGSDESSLISETLSNLHKQITKSNPSAAVVNEHKEYYSTISKFGKSVEKLFPSDITAAMDPNIKFPRDLLNNLLSEHLLREGKFELANLFSTESGIEVDRDQMAQFEEVHDIMRDIQKNRDLSSITRWSIEKRPQLLSLDTLGETIEPEGGSSGRETKSHLEFKISRLQFVQLVQNNPEQAVQFARENFSAFFRTHLKEIQKLMGCLIFAGRLDHCPYSSYFVDSSSSLWSEIAEDFLDSSCRLMGLSRQSPLFLSLAAGSIALPKQLKVAGLTRLKSLKVQPLELDLGPSFQFHSIFACPVSREQTTSDNPPMRLVCGHVISKMSLQKLVKSGGRLKCPYCPTETSPSKALQIHF</sequence>
<dbReference type="InParanoid" id="A0A2P6N9I1"/>
<dbReference type="GO" id="GO:0043161">
    <property type="term" value="P:proteasome-mediated ubiquitin-dependent protein catabolic process"/>
    <property type="evidence" value="ECO:0007669"/>
    <property type="project" value="InterPro"/>
</dbReference>
<evidence type="ECO:0000256" key="7">
    <source>
        <dbReference type="SAM" id="Coils"/>
    </source>
</evidence>
<proteinExistence type="predicted"/>
<evidence type="ECO:0000256" key="1">
    <source>
        <dbReference type="ARBA" id="ARBA00004496"/>
    </source>
</evidence>
<feature type="domain" description="RING-Gid-type" evidence="8">
    <location>
        <begin position="356"/>
        <end position="398"/>
    </location>
</feature>
<dbReference type="FunFam" id="3.30.40.10:FF:000143">
    <property type="entry name" value="Regulator of gluconeogenesis Rmd5"/>
    <property type="match status" value="1"/>
</dbReference>
<dbReference type="Pfam" id="PF10607">
    <property type="entry name" value="CTLH"/>
    <property type="match status" value="1"/>
</dbReference>
<evidence type="ECO:0000313" key="9">
    <source>
        <dbReference type="EMBL" id="PRP80601.1"/>
    </source>
</evidence>
<dbReference type="STRING" id="1890364.A0A2P6N9I1"/>
<dbReference type="CDD" id="cd16652">
    <property type="entry name" value="dRING_Rmd5p-like"/>
    <property type="match status" value="1"/>
</dbReference>
<dbReference type="InterPro" id="IPR006594">
    <property type="entry name" value="LisH"/>
</dbReference>
<feature type="coiled-coil region" evidence="7">
    <location>
        <begin position="28"/>
        <end position="55"/>
    </location>
</feature>
<keyword evidence="7" id="KW-0175">Coiled coil</keyword>
<dbReference type="OrthoDB" id="1933281at2759"/>
<dbReference type="InterPro" id="IPR013083">
    <property type="entry name" value="Znf_RING/FYVE/PHD"/>
</dbReference>
<evidence type="ECO:0000256" key="3">
    <source>
        <dbReference type="ARBA" id="ARBA00022723"/>
    </source>
</evidence>
<reference evidence="9 10" key="1">
    <citation type="journal article" date="2018" name="Genome Biol. Evol.">
        <title>Multiple Roots of Fruiting Body Formation in Amoebozoa.</title>
        <authorList>
            <person name="Hillmann F."/>
            <person name="Forbes G."/>
            <person name="Novohradska S."/>
            <person name="Ferling I."/>
            <person name="Riege K."/>
            <person name="Groth M."/>
            <person name="Westermann M."/>
            <person name="Marz M."/>
            <person name="Spaller T."/>
            <person name="Winckler T."/>
            <person name="Schaap P."/>
            <person name="Glockner G."/>
        </authorList>
    </citation>
    <scope>NUCLEOTIDE SEQUENCE [LARGE SCALE GENOMIC DNA]</scope>
    <source>
        <strain evidence="9 10">Jena</strain>
    </source>
</reference>
<evidence type="ECO:0000256" key="5">
    <source>
        <dbReference type="ARBA" id="ARBA00022833"/>
    </source>
</evidence>
<evidence type="ECO:0000256" key="6">
    <source>
        <dbReference type="PROSITE-ProRule" id="PRU01215"/>
    </source>
</evidence>
<dbReference type="SMART" id="SM00757">
    <property type="entry name" value="CRA"/>
    <property type="match status" value="1"/>
</dbReference>
<dbReference type="InterPro" id="IPR045098">
    <property type="entry name" value="Fyv10_fam"/>
</dbReference>
<dbReference type="Pfam" id="PF13445">
    <property type="entry name" value="zf-RING_UBOX"/>
    <property type="match status" value="1"/>
</dbReference>
<dbReference type="FunCoup" id="A0A2P6N9I1">
    <property type="interactions" value="498"/>
</dbReference>
<dbReference type="SUPFAM" id="SSF57850">
    <property type="entry name" value="RING/U-box"/>
    <property type="match status" value="1"/>
</dbReference>
<keyword evidence="2" id="KW-0963">Cytoplasm</keyword>
<dbReference type="InterPro" id="IPR037683">
    <property type="entry name" value="Rmd5_dRing"/>
</dbReference>
<keyword evidence="4 6" id="KW-0863">Zinc-finger</keyword>
<name>A0A2P6N9I1_9EUKA</name>
<dbReference type="GO" id="GO:0005634">
    <property type="term" value="C:nucleus"/>
    <property type="evidence" value="ECO:0007669"/>
    <property type="project" value="TreeGrafter"/>
</dbReference>
<dbReference type="PANTHER" id="PTHR12170">
    <property type="entry name" value="MACROPHAGE ERYTHROBLAST ATTACHER-RELATED"/>
    <property type="match status" value="1"/>
</dbReference>
<feature type="zinc finger region" description="RING-Gid-type" evidence="6">
    <location>
        <begin position="356"/>
        <end position="398"/>
    </location>
</feature>
<comment type="caution">
    <text evidence="9">The sequence shown here is derived from an EMBL/GenBank/DDBJ whole genome shotgun (WGS) entry which is preliminary data.</text>
</comment>
<dbReference type="InterPro" id="IPR024964">
    <property type="entry name" value="CTLH/CRA"/>
</dbReference>
<dbReference type="InterPro" id="IPR027370">
    <property type="entry name" value="Znf-RING_euk"/>
</dbReference>
<dbReference type="Proteomes" id="UP000241769">
    <property type="component" value="Unassembled WGS sequence"/>
</dbReference>
<evidence type="ECO:0000313" key="10">
    <source>
        <dbReference type="Proteomes" id="UP000241769"/>
    </source>
</evidence>
<dbReference type="EMBL" id="MDYQ01000143">
    <property type="protein sequence ID" value="PRP80601.1"/>
    <property type="molecule type" value="Genomic_DNA"/>
</dbReference>
<gene>
    <name evidence="9" type="ORF">PROFUN_11544</name>
</gene>
<comment type="subcellular location">
    <subcellularLocation>
        <location evidence="1">Cytoplasm</location>
    </subcellularLocation>
</comment>
<keyword evidence="10" id="KW-1185">Reference proteome</keyword>
<dbReference type="AlphaFoldDB" id="A0A2P6N9I1"/>
<dbReference type="PROSITE" id="PS51867">
    <property type="entry name" value="ZF_RING_GID"/>
    <property type="match status" value="1"/>
</dbReference>
<dbReference type="GO" id="GO:0061630">
    <property type="term" value="F:ubiquitin protein ligase activity"/>
    <property type="evidence" value="ECO:0007669"/>
    <property type="project" value="InterPro"/>
</dbReference>
<accession>A0A2P6N9I1</accession>
<dbReference type="GO" id="GO:0008270">
    <property type="term" value="F:zinc ion binding"/>
    <property type="evidence" value="ECO:0007669"/>
    <property type="project" value="UniProtKB-KW"/>
</dbReference>
<keyword evidence="5" id="KW-0862">Zinc</keyword>
<dbReference type="GO" id="GO:0005737">
    <property type="term" value="C:cytoplasm"/>
    <property type="evidence" value="ECO:0007669"/>
    <property type="project" value="UniProtKB-SubCell"/>
</dbReference>
<evidence type="ECO:0000256" key="4">
    <source>
        <dbReference type="ARBA" id="ARBA00022771"/>
    </source>
</evidence>
<evidence type="ECO:0000259" key="8">
    <source>
        <dbReference type="PROSITE" id="PS51867"/>
    </source>
</evidence>
<evidence type="ECO:0000256" key="2">
    <source>
        <dbReference type="ARBA" id="ARBA00022490"/>
    </source>
</evidence>
<dbReference type="InterPro" id="IPR013144">
    <property type="entry name" value="CRA_dom"/>
</dbReference>
<dbReference type="InterPro" id="IPR044063">
    <property type="entry name" value="ZF_RING_GID"/>
</dbReference>
<dbReference type="PANTHER" id="PTHR12170:SF3">
    <property type="entry name" value="GH10162P"/>
    <property type="match status" value="1"/>
</dbReference>
<keyword evidence="3" id="KW-0479">Metal-binding</keyword>
<dbReference type="PROSITE" id="PS50896">
    <property type="entry name" value="LISH"/>
    <property type="match status" value="1"/>
</dbReference>